<dbReference type="AlphaFoldDB" id="A0A7R9EDU6"/>
<dbReference type="Gene3D" id="3.40.50.720">
    <property type="entry name" value="NAD(P)-binding Rossmann-like Domain"/>
    <property type="match status" value="1"/>
</dbReference>
<dbReference type="PANTHER" id="PTHR43975:SF2">
    <property type="entry name" value="EG:BACR7A4.14 PROTEIN-RELATED"/>
    <property type="match status" value="1"/>
</dbReference>
<dbReference type="InterPro" id="IPR002347">
    <property type="entry name" value="SDR_fam"/>
</dbReference>
<gene>
    <name evidence="2" type="ORF">TMSB3V08_LOCUS8861</name>
</gene>
<name>A0A7R9EDU6_9NEOP</name>
<dbReference type="SUPFAM" id="SSF51735">
    <property type="entry name" value="NAD(P)-binding Rossmann-fold domains"/>
    <property type="match status" value="1"/>
</dbReference>
<evidence type="ECO:0000313" key="2">
    <source>
        <dbReference type="EMBL" id="CAD7432148.1"/>
    </source>
</evidence>
<protein>
    <submittedName>
        <fullName evidence="2">Uncharacterized protein</fullName>
    </submittedName>
</protein>
<organism evidence="2">
    <name type="scientific">Timema monikensis</name>
    <dbReference type="NCBI Taxonomy" id="170555"/>
    <lineage>
        <taxon>Eukaryota</taxon>
        <taxon>Metazoa</taxon>
        <taxon>Ecdysozoa</taxon>
        <taxon>Arthropoda</taxon>
        <taxon>Hexapoda</taxon>
        <taxon>Insecta</taxon>
        <taxon>Pterygota</taxon>
        <taxon>Neoptera</taxon>
        <taxon>Polyneoptera</taxon>
        <taxon>Phasmatodea</taxon>
        <taxon>Timematodea</taxon>
        <taxon>Timematoidea</taxon>
        <taxon>Timematidae</taxon>
        <taxon>Timema</taxon>
    </lineage>
</organism>
<feature type="region of interest" description="Disordered" evidence="1">
    <location>
        <begin position="140"/>
        <end position="169"/>
    </location>
</feature>
<sequence>MVDIEHQIPVRVNGVNPGVILTEIHKRGGLDNEAYTKFLERSKETHALGRPGEPDEVARAIAFLASDQSSFITGASIPVDGGRHAISPMASLVLTDSSQLTSDSFKKLPDQTTYPYAKPDDLKKRYVSGEELKRVIKQVERRRRKEREEEEWSNYLSSHDTDHNVYPSSVTDVTESKSNLQKMVWKNETQDQQKIYLDKFAAYLPEIQEHTNLSAGPSRGNTQTSPATETRLSNCRKKMEATLDKIIELINKVPVPDGIEDLARRRHRAVEFNSRFCRNYLYQLRRHVCELNKYCKMASQLPGQFNVTYQNLLPSFQIALRGLQAYFHHMPSSVAVGLPEKLKELLSYVCDLETIYSKYNLTPTINKSEPLHVLEKCRDLMRQIDVGTQNGEGDAATLFQAFSPSVSKIVQTSKKSATHSKLSMYKTKCPWKKMSALLAREKFGIPKKVPAQRPSAKPVNGGGAKVQPHTSQYVCATGSCKTPKGVSSVAMTSRSKRPHEVNHGDHLQTMMELIPPDNLKESSSNLTHLSDSNLPETDLTTYKGEVMAVRPSTDHGGLESPPGRRGPGEIPVRTGIHVSE</sequence>
<dbReference type="EMBL" id="OB795384">
    <property type="protein sequence ID" value="CAD7432148.1"/>
    <property type="molecule type" value="Genomic_DNA"/>
</dbReference>
<evidence type="ECO:0000256" key="1">
    <source>
        <dbReference type="SAM" id="MobiDB-lite"/>
    </source>
</evidence>
<dbReference type="InterPro" id="IPR036291">
    <property type="entry name" value="NAD(P)-bd_dom_sf"/>
</dbReference>
<proteinExistence type="predicted"/>
<accession>A0A7R9EDU6</accession>
<reference evidence="2" key="1">
    <citation type="submission" date="2020-11" db="EMBL/GenBank/DDBJ databases">
        <authorList>
            <person name="Tran Van P."/>
        </authorList>
    </citation>
    <scope>NUCLEOTIDE SEQUENCE</scope>
</reference>
<feature type="region of interest" description="Disordered" evidence="1">
    <location>
        <begin position="211"/>
        <end position="232"/>
    </location>
</feature>
<dbReference type="PRINTS" id="PR00081">
    <property type="entry name" value="GDHRDH"/>
</dbReference>
<dbReference type="Pfam" id="PF13561">
    <property type="entry name" value="adh_short_C2"/>
    <property type="match status" value="1"/>
</dbReference>
<dbReference type="PANTHER" id="PTHR43975">
    <property type="entry name" value="ZGC:101858"/>
    <property type="match status" value="1"/>
</dbReference>
<feature type="region of interest" description="Disordered" evidence="1">
    <location>
        <begin position="550"/>
        <end position="580"/>
    </location>
</feature>